<gene>
    <name evidence="2" type="ORF">HUT09_21225</name>
</gene>
<feature type="transmembrane region" description="Helical" evidence="1">
    <location>
        <begin position="63"/>
        <end position="82"/>
    </location>
</feature>
<keyword evidence="1" id="KW-0472">Membrane</keyword>
<proteinExistence type="predicted"/>
<protein>
    <submittedName>
        <fullName evidence="2">Uncharacterized protein</fullName>
    </submittedName>
</protein>
<evidence type="ECO:0000256" key="1">
    <source>
        <dbReference type="SAM" id="Phobius"/>
    </source>
</evidence>
<accession>A0A7H8MS08</accession>
<dbReference type="AlphaFoldDB" id="A0A7H8MS08"/>
<dbReference type="RefSeq" id="WP_176144387.1">
    <property type="nucleotide sequence ID" value="NZ_CP054926.1"/>
</dbReference>
<sequence length="86" mass="9384">MTDTDPNNPVAVALELERMRGSLEAGFARADGQLALLVQRSDQTDKQLADHEARLDLLERSRWPLASIAALTATAGLAIAVWETLR</sequence>
<dbReference type="GeneID" id="87633772"/>
<evidence type="ECO:0000313" key="2">
    <source>
        <dbReference type="EMBL" id="QKW44842.1"/>
    </source>
</evidence>
<name>A0A7H8MS08_STRMI</name>
<keyword evidence="1" id="KW-1133">Transmembrane helix</keyword>
<evidence type="ECO:0000313" key="3">
    <source>
        <dbReference type="Proteomes" id="UP000509345"/>
    </source>
</evidence>
<dbReference type="Proteomes" id="UP000509345">
    <property type="component" value="Chromosome"/>
</dbReference>
<reference evidence="2 3" key="1">
    <citation type="submission" date="2020-06" db="EMBL/GenBank/DDBJ databases">
        <title>Genome mining for natural products.</title>
        <authorList>
            <person name="Zhang B."/>
            <person name="Shi J."/>
            <person name="Ge H."/>
        </authorList>
    </citation>
    <scope>NUCLEOTIDE SEQUENCE [LARGE SCALE GENOMIC DNA]</scope>
    <source>
        <strain evidence="2 3">NA06532</strain>
    </source>
</reference>
<dbReference type="EMBL" id="CP054926">
    <property type="protein sequence ID" value="QKW44842.1"/>
    <property type="molecule type" value="Genomic_DNA"/>
</dbReference>
<keyword evidence="1" id="KW-0812">Transmembrane</keyword>
<organism evidence="2 3">
    <name type="scientific">Streptomyces microflavus</name>
    <name type="common">Streptomyces lipmanii</name>
    <dbReference type="NCBI Taxonomy" id="1919"/>
    <lineage>
        <taxon>Bacteria</taxon>
        <taxon>Bacillati</taxon>
        <taxon>Actinomycetota</taxon>
        <taxon>Actinomycetes</taxon>
        <taxon>Kitasatosporales</taxon>
        <taxon>Streptomycetaceae</taxon>
        <taxon>Streptomyces</taxon>
    </lineage>
</organism>